<proteinExistence type="predicted"/>
<reference evidence="2" key="1">
    <citation type="journal article" date="2019" name="Int. J. Syst. Evol. Microbiol.">
        <title>The Global Catalogue of Microorganisms (GCM) 10K type strain sequencing project: providing services to taxonomists for standard genome sequencing and annotation.</title>
        <authorList>
            <consortium name="The Broad Institute Genomics Platform"/>
            <consortium name="The Broad Institute Genome Sequencing Center for Infectious Disease"/>
            <person name="Wu L."/>
            <person name="Ma J."/>
        </authorList>
    </citation>
    <scope>NUCLEOTIDE SEQUENCE [LARGE SCALE GENOMIC DNA]</scope>
    <source>
        <strain evidence="2">KCTC 42087</strain>
    </source>
</reference>
<evidence type="ECO:0000313" key="2">
    <source>
        <dbReference type="Proteomes" id="UP001596074"/>
    </source>
</evidence>
<comment type="caution">
    <text evidence="1">The sequence shown here is derived from an EMBL/GenBank/DDBJ whole genome shotgun (WGS) entry which is preliminary data.</text>
</comment>
<protein>
    <submittedName>
        <fullName evidence="1">Uncharacterized protein</fullName>
    </submittedName>
</protein>
<keyword evidence="2" id="KW-1185">Reference proteome</keyword>
<dbReference type="Proteomes" id="UP001596074">
    <property type="component" value="Unassembled WGS sequence"/>
</dbReference>
<accession>A0ABW0ZR29</accession>
<gene>
    <name evidence="1" type="ORF">ACFPZN_04180</name>
</gene>
<organism evidence="1 2">
    <name type="scientific">Actinomadura rugatobispora</name>
    <dbReference type="NCBI Taxonomy" id="1994"/>
    <lineage>
        <taxon>Bacteria</taxon>
        <taxon>Bacillati</taxon>
        <taxon>Actinomycetota</taxon>
        <taxon>Actinomycetes</taxon>
        <taxon>Streptosporangiales</taxon>
        <taxon>Thermomonosporaceae</taxon>
        <taxon>Actinomadura</taxon>
    </lineage>
</organism>
<dbReference type="EMBL" id="JBHSON010000004">
    <property type="protein sequence ID" value="MFC5744807.1"/>
    <property type="molecule type" value="Genomic_DNA"/>
</dbReference>
<dbReference type="RefSeq" id="WP_378280294.1">
    <property type="nucleotide sequence ID" value="NZ_JBHSON010000004.1"/>
</dbReference>
<evidence type="ECO:0000313" key="1">
    <source>
        <dbReference type="EMBL" id="MFC5744807.1"/>
    </source>
</evidence>
<name>A0ABW0ZR29_9ACTN</name>
<sequence length="80" mass="8312">MIAMLTAAAEGDEAIEATELALADLTTRGDGSAAFSAGFQIARWLLDYASQETGTPVSDILQKLAIDSAAGRRQRPDGAT</sequence>